<sequence length="568" mass="61347">MKHMSVRRKIQVLIATAIISMLLIAGAGLYFLNQMSNASRTMYQENLIPIQEVAQIRIDTRALDSFLVEMILTKDETRIGELQADIDTRQAQIRSSLNKVEDTGRFTAQSKKQLEDLKDNVLAYDNGMSLVQDAATRNENEEAYKAYSESLEQVRDNVASSAKSLMASMTRQAKDLNAQNQSEKQTAFYLMLGIILLGVVLFVGLALYITRLITRPIRRLQGWMDQSGNGDLTVRGDYDSKDELGQLTTSFNEMIASQQQVVLELTGTAERVAVASDELSVNAESTTKATEMVAVTMEEMASGASQQLHQVSDASRTIEELTTSVRYVAGNAQQMTERTADAMEKVALGGQVVGTLGTQMGRIQEDVSRLSHVIDGLGNRSQEIGQITDSIKGVAAQTNLLALNAAIEAARAGEQGRGFAVVAAEVKTLAEQSAVSAKQIESLIRVIQQETEASVVSMEKVSTEMKSGIAVVDRSGASFSEIETAITDVTGHVEEVSGAVQEMAAASEQIASVMRTIQAVTEGTAAGTQNISASTEEQMASMEEIASASQSLATMADDLKHVTGRFTV</sequence>
<organism evidence="11 12">
    <name type="scientific">Exiguobacterium indicum</name>
    <dbReference type="NCBI Taxonomy" id="296995"/>
    <lineage>
        <taxon>Bacteria</taxon>
        <taxon>Bacillati</taxon>
        <taxon>Bacillota</taxon>
        <taxon>Bacilli</taxon>
        <taxon>Bacillales</taxon>
        <taxon>Bacillales Family XII. Incertae Sedis</taxon>
        <taxon>Exiguobacterium</taxon>
    </lineage>
</organism>
<protein>
    <submittedName>
        <fullName evidence="11">Chemotaxis protein</fullName>
    </submittedName>
</protein>
<dbReference type="Pfam" id="PF00672">
    <property type="entry name" value="HAMP"/>
    <property type="match status" value="1"/>
</dbReference>
<proteinExistence type="inferred from homology"/>
<dbReference type="Pfam" id="PF00015">
    <property type="entry name" value="MCPsignal"/>
    <property type="match status" value="1"/>
</dbReference>
<feature type="domain" description="Methyl-accepting transducer" evidence="9">
    <location>
        <begin position="282"/>
        <end position="518"/>
    </location>
</feature>
<evidence type="ECO:0000259" key="9">
    <source>
        <dbReference type="PROSITE" id="PS50111"/>
    </source>
</evidence>
<dbReference type="SUPFAM" id="SSF58104">
    <property type="entry name" value="Methyl-accepting chemotaxis protein (MCP) signaling domain"/>
    <property type="match status" value="1"/>
</dbReference>
<keyword evidence="3 8" id="KW-0472">Membrane</keyword>
<name>A0AAW3MFP3_9BACL</name>
<dbReference type="InterPro" id="IPR024478">
    <property type="entry name" value="HlyB_4HB_MCP"/>
</dbReference>
<gene>
    <name evidence="11" type="ORF">RSA11_03130</name>
</gene>
<comment type="similarity">
    <text evidence="5">Belongs to the methyl-accepting chemotaxis (MCP) protein family.</text>
</comment>
<evidence type="ECO:0000256" key="7">
    <source>
        <dbReference type="SAM" id="Coils"/>
    </source>
</evidence>
<keyword evidence="4 6" id="KW-0807">Transducer</keyword>
<evidence type="ECO:0000313" key="12">
    <source>
        <dbReference type="Proteomes" id="UP000072605"/>
    </source>
</evidence>
<dbReference type="PANTHER" id="PTHR32089">
    <property type="entry name" value="METHYL-ACCEPTING CHEMOTAXIS PROTEIN MCPB"/>
    <property type="match status" value="1"/>
</dbReference>
<dbReference type="GO" id="GO:0006935">
    <property type="term" value="P:chemotaxis"/>
    <property type="evidence" value="ECO:0007669"/>
    <property type="project" value="InterPro"/>
</dbReference>
<dbReference type="AlphaFoldDB" id="A0AAW3MFP3"/>
<dbReference type="RefSeq" id="WP_058713057.1">
    <property type="nucleotide sequence ID" value="NZ_LDQV01000012.1"/>
</dbReference>
<feature type="coiled-coil region" evidence="7">
    <location>
        <begin position="137"/>
        <end position="186"/>
    </location>
</feature>
<dbReference type="Gene3D" id="6.10.340.10">
    <property type="match status" value="1"/>
</dbReference>
<dbReference type="Proteomes" id="UP000072605">
    <property type="component" value="Unassembled WGS sequence"/>
</dbReference>
<dbReference type="PROSITE" id="PS50885">
    <property type="entry name" value="HAMP"/>
    <property type="match status" value="1"/>
</dbReference>
<comment type="caution">
    <text evidence="11">The sequence shown here is derived from an EMBL/GenBank/DDBJ whole genome shotgun (WGS) entry which is preliminary data.</text>
</comment>
<evidence type="ECO:0000256" key="5">
    <source>
        <dbReference type="ARBA" id="ARBA00029447"/>
    </source>
</evidence>
<evidence type="ECO:0000256" key="8">
    <source>
        <dbReference type="SAM" id="Phobius"/>
    </source>
</evidence>
<feature type="transmembrane region" description="Helical" evidence="8">
    <location>
        <begin position="187"/>
        <end position="209"/>
    </location>
</feature>
<dbReference type="Pfam" id="PF12729">
    <property type="entry name" value="4HB_MCP_1"/>
    <property type="match status" value="1"/>
</dbReference>
<dbReference type="EMBL" id="LDQV01000012">
    <property type="protein sequence ID" value="KTR27677.1"/>
    <property type="molecule type" value="Genomic_DNA"/>
</dbReference>
<dbReference type="GO" id="GO:0005886">
    <property type="term" value="C:plasma membrane"/>
    <property type="evidence" value="ECO:0007669"/>
    <property type="project" value="UniProtKB-SubCell"/>
</dbReference>
<evidence type="ECO:0000256" key="2">
    <source>
        <dbReference type="ARBA" id="ARBA00022475"/>
    </source>
</evidence>
<dbReference type="InterPro" id="IPR004090">
    <property type="entry name" value="Chemotax_Me-accpt_rcpt"/>
</dbReference>
<reference evidence="11 12" key="1">
    <citation type="journal article" date="2016" name="Front. Microbiol.">
        <title>Genomic Resource of Rice Seed Associated Bacteria.</title>
        <authorList>
            <person name="Midha S."/>
            <person name="Bansal K."/>
            <person name="Sharma S."/>
            <person name="Kumar N."/>
            <person name="Patil P.P."/>
            <person name="Chaudhry V."/>
            <person name="Patil P.B."/>
        </authorList>
    </citation>
    <scope>NUCLEOTIDE SEQUENCE [LARGE SCALE GENOMIC DNA]</scope>
    <source>
        <strain evidence="11 12">RSA11</strain>
    </source>
</reference>
<keyword evidence="7" id="KW-0175">Coiled coil</keyword>
<keyword evidence="8" id="KW-0812">Transmembrane</keyword>
<evidence type="ECO:0000256" key="1">
    <source>
        <dbReference type="ARBA" id="ARBA00004236"/>
    </source>
</evidence>
<dbReference type="GO" id="GO:0007165">
    <property type="term" value="P:signal transduction"/>
    <property type="evidence" value="ECO:0007669"/>
    <property type="project" value="UniProtKB-KW"/>
</dbReference>
<dbReference type="CDD" id="cd06225">
    <property type="entry name" value="HAMP"/>
    <property type="match status" value="1"/>
</dbReference>
<evidence type="ECO:0000256" key="3">
    <source>
        <dbReference type="ARBA" id="ARBA00023136"/>
    </source>
</evidence>
<feature type="transmembrane region" description="Helical" evidence="8">
    <location>
        <begin position="12"/>
        <end position="32"/>
    </location>
</feature>
<keyword evidence="8" id="KW-1133">Transmembrane helix</keyword>
<evidence type="ECO:0000259" key="10">
    <source>
        <dbReference type="PROSITE" id="PS50885"/>
    </source>
</evidence>
<evidence type="ECO:0000313" key="11">
    <source>
        <dbReference type="EMBL" id="KTR27677.1"/>
    </source>
</evidence>
<evidence type="ECO:0000256" key="4">
    <source>
        <dbReference type="ARBA" id="ARBA00023224"/>
    </source>
</evidence>
<dbReference type="GO" id="GO:0004888">
    <property type="term" value="F:transmembrane signaling receptor activity"/>
    <property type="evidence" value="ECO:0007669"/>
    <property type="project" value="InterPro"/>
</dbReference>
<comment type="subcellular location">
    <subcellularLocation>
        <location evidence="1">Cell membrane</location>
    </subcellularLocation>
</comment>
<dbReference type="PANTHER" id="PTHR32089:SF112">
    <property type="entry name" value="LYSOZYME-LIKE PROTEIN-RELATED"/>
    <property type="match status" value="1"/>
</dbReference>
<dbReference type="InterPro" id="IPR004089">
    <property type="entry name" value="MCPsignal_dom"/>
</dbReference>
<dbReference type="InterPro" id="IPR003660">
    <property type="entry name" value="HAMP_dom"/>
</dbReference>
<keyword evidence="2" id="KW-1003">Cell membrane</keyword>
<accession>A0AAW3MFP3</accession>
<dbReference type="Gene3D" id="1.10.287.950">
    <property type="entry name" value="Methyl-accepting chemotaxis protein"/>
    <property type="match status" value="1"/>
</dbReference>
<dbReference type="PROSITE" id="PS50111">
    <property type="entry name" value="CHEMOTAXIS_TRANSDUC_2"/>
    <property type="match status" value="1"/>
</dbReference>
<dbReference type="CDD" id="cd11386">
    <property type="entry name" value="MCP_signal"/>
    <property type="match status" value="1"/>
</dbReference>
<dbReference type="SMART" id="SM00304">
    <property type="entry name" value="HAMP"/>
    <property type="match status" value="1"/>
</dbReference>
<feature type="domain" description="HAMP" evidence="10">
    <location>
        <begin position="211"/>
        <end position="263"/>
    </location>
</feature>
<dbReference type="SMART" id="SM00283">
    <property type="entry name" value="MA"/>
    <property type="match status" value="1"/>
</dbReference>
<evidence type="ECO:0000256" key="6">
    <source>
        <dbReference type="PROSITE-ProRule" id="PRU00284"/>
    </source>
</evidence>
<dbReference type="PRINTS" id="PR00260">
    <property type="entry name" value="CHEMTRNSDUCR"/>
</dbReference>